<feature type="transmembrane region" description="Helical" evidence="16">
    <location>
        <begin position="47"/>
        <end position="66"/>
    </location>
</feature>
<evidence type="ECO:0000256" key="15">
    <source>
        <dbReference type="ARBA" id="ARBA00039389"/>
    </source>
</evidence>
<keyword evidence="18" id="KW-1185">Reference proteome</keyword>
<dbReference type="AlphaFoldDB" id="A7I3Q5"/>
<gene>
    <name evidence="17" type="ordered locus">CHAB381_1623</name>
</gene>
<evidence type="ECO:0000256" key="3">
    <source>
        <dbReference type="ARBA" id="ARBA00022475"/>
    </source>
</evidence>
<keyword evidence="2" id="KW-0813">Transport</keyword>
<dbReference type="InterPro" id="IPR003752">
    <property type="entry name" value="DiS_bond_form_DsbB/BdbC"/>
</dbReference>
<dbReference type="SUPFAM" id="SSF158442">
    <property type="entry name" value="DsbB-like"/>
    <property type="match status" value="1"/>
</dbReference>
<comment type="subunit">
    <text evidence="14">Interacts with DsbL.</text>
</comment>
<evidence type="ECO:0000256" key="7">
    <source>
        <dbReference type="ARBA" id="ARBA00022989"/>
    </source>
</evidence>
<dbReference type="InterPro" id="IPR023380">
    <property type="entry name" value="DsbB-like_sf"/>
</dbReference>
<keyword evidence="5 16" id="KW-0812">Transmembrane</keyword>
<keyword evidence="6" id="KW-0249">Electron transport</keyword>
<keyword evidence="11" id="KW-0676">Redox-active center</keyword>
<comment type="similarity">
    <text evidence="13">Belongs to the DsbB family. DsbI subfamily.</text>
</comment>
<dbReference type="Proteomes" id="UP000002407">
    <property type="component" value="Chromosome"/>
</dbReference>
<reference evidence="18" key="1">
    <citation type="submission" date="2007-07" db="EMBL/GenBank/DDBJ databases">
        <title>Complete genome sequence of Campylobacter hominis ATCC BAA-381, a commensal isolated from the human gastrointestinal tract.</title>
        <authorList>
            <person name="Fouts D.E."/>
            <person name="Mongodin E.F."/>
            <person name="Puiu D."/>
            <person name="Sebastian Y."/>
            <person name="Miller W.G."/>
            <person name="Mandrell R.E."/>
            <person name="Nelson K.E."/>
        </authorList>
    </citation>
    <scope>NUCLEOTIDE SEQUENCE [LARGE SCALE GENOMIC DNA]</scope>
    <source>
        <strain evidence="18">ATCC BAA-381 / DSM 21671 / CCUG 45161 / LMG 19568 / NCTC 13146 / CH001A</strain>
    </source>
</reference>
<dbReference type="Pfam" id="PF02600">
    <property type="entry name" value="DsbB"/>
    <property type="match status" value="1"/>
</dbReference>
<dbReference type="EMBL" id="CP000776">
    <property type="protein sequence ID" value="ABS52551.1"/>
    <property type="molecule type" value="Genomic_DNA"/>
</dbReference>
<evidence type="ECO:0000256" key="2">
    <source>
        <dbReference type="ARBA" id="ARBA00022448"/>
    </source>
</evidence>
<dbReference type="PANTHER" id="PTHR36570">
    <property type="entry name" value="DISULFIDE BOND FORMATION PROTEIN B"/>
    <property type="match status" value="1"/>
</dbReference>
<comment type="function">
    <text evidence="12">Required for disulfide bond formation in some proteins. Part of a redox system composed of DsbI and DsbL that mediates formation of an essential disulfide bond in AssT.</text>
</comment>
<dbReference type="PANTHER" id="PTHR36570:SF1">
    <property type="entry name" value="PROTEIN-DISULFIDE OXIDOREDUCTASE DSBI"/>
    <property type="match status" value="1"/>
</dbReference>
<evidence type="ECO:0000256" key="6">
    <source>
        <dbReference type="ARBA" id="ARBA00022982"/>
    </source>
</evidence>
<evidence type="ECO:0000256" key="8">
    <source>
        <dbReference type="ARBA" id="ARBA00023002"/>
    </source>
</evidence>
<name>A7I3Q5_CAMHC</name>
<evidence type="ECO:0000256" key="16">
    <source>
        <dbReference type="SAM" id="Phobius"/>
    </source>
</evidence>
<keyword evidence="10" id="KW-1015">Disulfide bond</keyword>
<evidence type="ECO:0000256" key="9">
    <source>
        <dbReference type="ARBA" id="ARBA00023136"/>
    </source>
</evidence>
<accession>A7I3Q5</accession>
<dbReference type="OrthoDB" id="5393791at2"/>
<dbReference type="eggNOG" id="COG1495">
    <property type="taxonomic scope" value="Bacteria"/>
</dbReference>
<protein>
    <recommendedName>
        <fullName evidence="15">Putative protein-disulfide oxidoreductase DsbI</fullName>
    </recommendedName>
</protein>
<evidence type="ECO:0000256" key="5">
    <source>
        <dbReference type="ARBA" id="ARBA00022692"/>
    </source>
</evidence>
<proteinExistence type="inferred from homology"/>
<evidence type="ECO:0000256" key="11">
    <source>
        <dbReference type="ARBA" id="ARBA00023284"/>
    </source>
</evidence>
<evidence type="ECO:0000313" key="17">
    <source>
        <dbReference type="EMBL" id="ABS52551.1"/>
    </source>
</evidence>
<dbReference type="STRING" id="360107.CHAB381_1623"/>
<evidence type="ECO:0000256" key="1">
    <source>
        <dbReference type="ARBA" id="ARBA00004429"/>
    </source>
</evidence>
<evidence type="ECO:0000256" key="4">
    <source>
        <dbReference type="ARBA" id="ARBA00022519"/>
    </source>
</evidence>
<dbReference type="NCBIfam" id="NF003304">
    <property type="entry name" value="PRK04307.1"/>
    <property type="match status" value="1"/>
</dbReference>
<keyword evidence="4" id="KW-0997">Cell inner membrane</keyword>
<dbReference type="KEGG" id="cha:CHAB381_1623"/>
<feature type="transmembrane region" description="Helical" evidence="16">
    <location>
        <begin position="15"/>
        <end position="35"/>
    </location>
</feature>
<evidence type="ECO:0000256" key="10">
    <source>
        <dbReference type="ARBA" id="ARBA00023157"/>
    </source>
</evidence>
<feature type="transmembrane region" description="Helical" evidence="16">
    <location>
        <begin position="72"/>
        <end position="91"/>
    </location>
</feature>
<keyword evidence="3" id="KW-1003">Cell membrane</keyword>
<dbReference type="InterPro" id="IPR050183">
    <property type="entry name" value="DsbB"/>
</dbReference>
<feature type="transmembrane region" description="Helical" evidence="16">
    <location>
        <begin position="188"/>
        <end position="207"/>
    </location>
</feature>
<sequence length="215" mass="24036">MNFIYKISKLQDRRFIWILMSVIMLSFVAIAYGFFQKYLYMQPCKQCIFIRISMLIIALGGIIAAIKPTDIFLKFCGYILGIGASIAGIIFSTKLNTIKEMIQNNKEIDLSNISGCAVSPAINLNTTSQSSIMPNLFDATGGCGYDSPVVPPDTALSDLQNYFVNLYSDGWYLVPSAKFGSMASCTTFAYSLTIFLLCVMLICYIYTKFKPKMKF</sequence>
<evidence type="ECO:0000256" key="14">
    <source>
        <dbReference type="ARBA" id="ARBA00038526"/>
    </source>
</evidence>
<evidence type="ECO:0000256" key="12">
    <source>
        <dbReference type="ARBA" id="ARBA00037310"/>
    </source>
</evidence>
<keyword evidence="9 16" id="KW-0472">Membrane</keyword>
<organism evidence="17 18">
    <name type="scientific">Campylobacter hominis (strain ATCC BAA-381 / DSM 21671 / CCUG 45161 / LMG 19568 / NCTC 13146 / CH001A)</name>
    <dbReference type="NCBI Taxonomy" id="360107"/>
    <lineage>
        <taxon>Bacteria</taxon>
        <taxon>Pseudomonadati</taxon>
        <taxon>Campylobacterota</taxon>
        <taxon>Epsilonproteobacteria</taxon>
        <taxon>Campylobacterales</taxon>
        <taxon>Campylobacteraceae</taxon>
        <taxon>Campylobacter</taxon>
    </lineage>
</organism>
<evidence type="ECO:0000313" key="18">
    <source>
        <dbReference type="Proteomes" id="UP000002407"/>
    </source>
</evidence>
<dbReference type="HOGENOM" id="CLU_090583_1_0_7"/>
<dbReference type="GO" id="GO:0006457">
    <property type="term" value="P:protein folding"/>
    <property type="evidence" value="ECO:0007669"/>
    <property type="project" value="InterPro"/>
</dbReference>
<dbReference type="GO" id="GO:0015035">
    <property type="term" value="F:protein-disulfide reductase activity"/>
    <property type="evidence" value="ECO:0007669"/>
    <property type="project" value="InterPro"/>
</dbReference>
<keyword evidence="7 16" id="KW-1133">Transmembrane helix</keyword>
<keyword evidence="8" id="KW-0560">Oxidoreductase</keyword>
<comment type="subcellular location">
    <subcellularLocation>
        <location evidence="1">Cell inner membrane</location>
        <topology evidence="1">Multi-pass membrane protein</topology>
    </subcellularLocation>
</comment>
<dbReference type="Gene3D" id="1.20.1550.10">
    <property type="entry name" value="DsbB-like"/>
    <property type="match status" value="1"/>
</dbReference>
<dbReference type="RefSeq" id="WP_012109451.1">
    <property type="nucleotide sequence ID" value="NC_009714.1"/>
</dbReference>
<evidence type="ECO:0000256" key="13">
    <source>
        <dbReference type="ARBA" id="ARBA00038060"/>
    </source>
</evidence>
<dbReference type="GO" id="GO:0005886">
    <property type="term" value="C:plasma membrane"/>
    <property type="evidence" value="ECO:0007669"/>
    <property type="project" value="UniProtKB-SubCell"/>
</dbReference>